<name>I3Z1S7_BELBD</name>
<sequence>MQKQDSNIVFKDYDHNQLMLLPHNLGDLLPSEHPVRVVSTVVDKINIQPIFSQYSNMGASSYHPRMLLKVLIYGYLENCYSSRKLEKAVRENIGFMWLSGMQRPDHNTINRFRGEKLREVIREIFSQVVLMLYDEGLLDIKDVYTDGTKIEANANRYTFVWGKAVKKSRERIAKQLQELWDYAAETAKEELGQPEEKFENPSPQKVLETVEKINTALQGKEVDPKVRQKLRYAEKNWPGKLAEYEQKEETLQERNSYSKTDEDATFMRMKEDHMKNGQLKPGYNLQLSTHGHFVVNYTLHQKPNDTTTLIPHMNAYRQMYGAYPETLTADAGYGSEENYAALEQNGTSAYVKYNYFHKELREENRKNREYRLLENLYYDSQKDRYICPMGQPMERNGTRTRTTATGYKQEYARYTASKCVGCPLAASCRPGKGNKTIEVNRALERYKSEAKQKLTSPEGIQKRKQRATDVEPVFGHLKQNKGMKRYVLRGLEKVEIETGLHAIAHNLSRKAAKAA</sequence>
<proteinExistence type="predicted"/>
<evidence type="ECO:0000259" key="1">
    <source>
        <dbReference type="Pfam" id="PF05598"/>
    </source>
</evidence>
<dbReference type="EMBL" id="CP003281">
    <property type="protein sequence ID" value="AFL83195.1"/>
    <property type="molecule type" value="Genomic_DNA"/>
</dbReference>
<dbReference type="Proteomes" id="UP000006050">
    <property type="component" value="Chromosome"/>
</dbReference>
<dbReference type="PANTHER" id="PTHR33408">
    <property type="entry name" value="TRANSPOSASE"/>
    <property type="match status" value="1"/>
</dbReference>
<keyword evidence="4" id="KW-1185">Reference proteome</keyword>
<gene>
    <name evidence="3" type="ordered locus">Belba_0537</name>
</gene>
<feature type="domain" description="Transposase InsH N-terminal" evidence="1">
    <location>
        <begin position="24"/>
        <end position="113"/>
    </location>
</feature>
<dbReference type="eggNOG" id="COG3666">
    <property type="taxonomic scope" value="Bacteria"/>
</dbReference>
<reference evidence="4" key="1">
    <citation type="submission" date="2012-06" db="EMBL/GenBank/DDBJ databases">
        <title>The complete genome of Belliella baltica DSM 15883.</title>
        <authorList>
            <person name="Lucas S."/>
            <person name="Copeland A."/>
            <person name="Lapidus A."/>
            <person name="Goodwin L."/>
            <person name="Pitluck S."/>
            <person name="Peters L."/>
            <person name="Mikhailova N."/>
            <person name="Davenport K."/>
            <person name="Kyrpides N."/>
            <person name="Mavromatis K."/>
            <person name="Pagani I."/>
            <person name="Ivanova N."/>
            <person name="Ovchinnikova G."/>
            <person name="Zeytun A."/>
            <person name="Detter J.C."/>
            <person name="Han C."/>
            <person name="Land M."/>
            <person name="Hauser L."/>
            <person name="Markowitz V."/>
            <person name="Cheng J.-F."/>
            <person name="Hugenholtz P."/>
            <person name="Woyke T."/>
            <person name="Wu D."/>
            <person name="Tindall B."/>
            <person name="Pomrenke H."/>
            <person name="Brambilla E."/>
            <person name="Klenk H.-P."/>
            <person name="Eisen J.A."/>
        </authorList>
    </citation>
    <scope>NUCLEOTIDE SEQUENCE [LARGE SCALE GENOMIC DNA]</scope>
    <source>
        <strain evidence="4">DSM 15883 / CIP 108006 / LMG 21964 / BA134</strain>
    </source>
</reference>
<dbReference type="InterPro" id="IPR025668">
    <property type="entry name" value="Tnp_DDE_dom"/>
</dbReference>
<accession>I3Z1S7</accession>
<dbReference type="OrthoDB" id="1121830at2"/>
<dbReference type="InterPro" id="IPR008490">
    <property type="entry name" value="Transposase_InsH_N"/>
</dbReference>
<dbReference type="RefSeq" id="WP_014771208.1">
    <property type="nucleotide sequence ID" value="NC_018010.1"/>
</dbReference>
<dbReference type="HOGENOM" id="CLU_021293_0_1_10"/>
<dbReference type="STRING" id="866536.Belba_0537"/>
<dbReference type="KEGG" id="bbd:Belba_0537"/>
<evidence type="ECO:0000313" key="3">
    <source>
        <dbReference type="EMBL" id="AFL83195.1"/>
    </source>
</evidence>
<dbReference type="InterPro" id="IPR047629">
    <property type="entry name" value="IS1182_transpos"/>
</dbReference>
<evidence type="ECO:0000313" key="4">
    <source>
        <dbReference type="Proteomes" id="UP000006050"/>
    </source>
</evidence>
<organism evidence="3 4">
    <name type="scientific">Belliella baltica (strain DSM 15883 / CIP 108006 / LMG 21964 / BA134)</name>
    <dbReference type="NCBI Taxonomy" id="866536"/>
    <lineage>
        <taxon>Bacteria</taxon>
        <taxon>Pseudomonadati</taxon>
        <taxon>Bacteroidota</taxon>
        <taxon>Cytophagia</taxon>
        <taxon>Cytophagales</taxon>
        <taxon>Cyclobacteriaceae</taxon>
        <taxon>Belliella</taxon>
    </lineage>
</organism>
<protein>
    <submittedName>
        <fullName evidence="3">Transposase</fullName>
    </submittedName>
</protein>
<dbReference type="NCBIfam" id="NF033551">
    <property type="entry name" value="transpos_IS1182"/>
    <property type="match status" value="1"/>
</dbReference>
<dbReference type="Pfam" id="PF05598">
    <property type="entry name" value="DUF772"/>
    <property type="match status" value="1"/>
</dbReference>
<dbReference type="AlphaFoldDB" id="I3Z1S7"/>
<dbReference type="PANTHER" id="PTHR33408:SF2">
    <property type="entry name" value="TRANSPOSASE DDE DOMAIN-CONTAINING PROTEIN"/>
    <property type="match status" value="1"/>
</dbReference>
<evidence type="ECO:0000259" key="2">
    <source>
        <dbReference type="Pfam" id="PF13751"/>
    </source>
</evidence>
<dbReference type="Pfam" id="PF13751">
    <property type="entry name" value="DDE_Tnp_1_6"/>
    <property type="match status" value="1"/>
</dbReference>
<feature type="domain" description="Transposase DDE" evidence="2">
    <location>
        <begin position="386"/>
        <end position="509"/>
    </location>
</feature>